<organism evidence="1 2">
    <name type="scientific">Protea cynaroides</name>
    <dbReference type="NCBI Taxonomy" id="273540"/>
    <lineage>
        <taxon>Eukaryota</taxon>
        <taxon>Viridiplantae</taxon>
        <taxon>Streptophyta</taxon>
        <taxon>Embryophyta</taxon>
        <taxon>Tracheophyta</taxon>
        <taxon>Spermatophyta</taxon>
        <taxon>Magnoliopsida</taxon>
        <taxon>Proteales</taxon>
        <taxon>Proteaceae</taxon>
        <taxon>Protea</taxon>
    </lineage>
</organism>
<gene>
    <name evidence="1" type="ORF">NE237_000013</name>
</gene>
<reference evidence="1" key="1">
    <citation type="journal article" date="2023" name="Plant J.">
        <title>The genome of the king protea, Protea cynaroides.</title>
        <authorList>
            <person name="Chang J."/>
            <person name="Duong T.A."/>
            <person name="Schoeman C."/>
            <person name="Ma X."/>
            <person name="Roodt D."/>
            <person name="Barker N."/>
            <person name="Li Z."/>
            <person name="Van de Peer Y."/>
            <person name="Mizrachi E."/>
        </authorList>
    </citation>
    <scope>NUCLEOTIDE SEQUENCE</scope>
    <source>
        <tissue evidence="1">Young leaves</tissue>
    </source>
</reference>
<name>A0A9Q0GMS8_9MAGN</name>
<dbReference type="PANTHER" id="PTHR10277">
    <property type="entry name" value="HOMOCITRATE SYNTHASE-RELATED"/>
    <property type="match status" value="1"/>
</dbReference>
<dbReference type="AlphaFoldDB" id="A0A9Q0GMS8"/>
<evidence type="ECO:0000313" key="1">
    <source>
        <dbReference type="EMBL" id="KAJ4930443.1"/>
    </source>
</evidence>
<accession>A0A9Q0GMS8</accession>
<comment type="caution">
    <text evidence="1">The sequence shown here is derived from an EMBL/GenBank/DDBJ whole genome shotgun (WGS) entry which is preliminary data.</text>
</comment>
<proteinExistence type="predicted"/>
<dbReference type="PANTHER" id="PTHR10277:SF9">
    <property type="entry name" value="2-ISOPROPYLMALATE SYNTHASE 1, CHLOROPLASTIC-RELATED"/>
    <property type="match status" value="1"/>
</dbReference>
<evidence type="ECO:0000313" key="2">
    <source>
        <dbReference type="Proteomes" id="UP001141806"/>
    </source>
</evidence>
<sequence length="165" mass="18872">MIAKEVGNTIDEDGHVHVICGLARCNRVDIDVAREEVKYAKWPRICTDIQLKHKLRKSMEEVNRFPRRWLIMPGVWGVRMWSLAQKMLEGLSAVCSNVENDDFDLTDGRGELVPSAVLFLSPITCTRLSTFQSWEGSKGCGQTYRLSTFQYWESSKRCGQASHFI</sequence>
<dbReference type="EMBL" id="JAMYWD010003599">
    <property type="protein sequence ID" value="KAJ4930443.1"/>
    <property type="molecule type" value="Genomic_DNA"/>
</dbReference>
<dbReference type="GO" id="GO:0009098">
    <property type="term" value="P:L-leucine biosynthetic process"/>
    <property type="evidence" value="ECO:0007669"/>
    <property type="project" value="TreeGrafter"/>
</dbReference>
<keyword evidence="2" id="KW-1185">Reference proteome</keyword>
<dbReference type="OrthoDB" id="2015253at2759"/>
<dbReference type="InterPro" id="IPR050073">
    <property type="entry name" value="2-IPM_HCS-like"/>
</dbReference>
<dbReference type="GO" id="GO:0003852">
    <property type="term" value="F:2-isopropylmalate synthase activity"/>
    <property type="evidence" value="ECO:0007669"/>
    <property type="project" value="TreeGrafter"/>
</dbReference>
<protein>
    <submittedName>
        <fullName evidence="1">Uncharacterized protein</fullName>
    </submittedName>
</protein>
<dbReference type="Proteomes" id="UP001141806">
    <property type="component" value="Unassembled WGS sequence"/>
</dbReference>
<dbReference type="GO" id="GO:0009507">
    <property type="term" value="C:chloroplast"/>
    <property type="evidence" value="ECO:0007669"/>
    <property type="project" value="TreeGrafter"/>
</dbReference>